<dbReference type="STRING" id="762967.HMPREF9440_00224"/>
<evidence type="ECO:0000259" key="6">
    <source>
        <dbReference type="PROSITE" id="PS50893"/>
    </source>
</evidence>
<evidence type="ECO:0000256" key="1">
    <source>
        <dbReference type="ARBA" id="ARBA00022448"/>
    </source>
</evidence>
<reference evidence="7 8" key="1">
    <citation type="submission" date="2011-11" db="EMBL/GenBank/DDBJ databases">
        <authorList>
            <person name="Weinstock G."/>
            <person name="Sodergren E."/>
            <person name="Clifton S."/>
            <person name="Fulton L."/>
            <person name="Fulton B."/>
            <person name="Courtney L."/>
            <person name="Fronick C."/>
            <person name="Harrison M."/>
            <person name="Strong C."/>
            <person name="Farmer C."/>
            <person name="Delahaunty K."/>
            <person name="Markovic C."/>
            <person name="Hall O."/>
            <person name="Minx P."/>
            <person name="Tomlinson C."/>
            <person name="Mitreva M."/>
            <person name="Hou S."/>
            <person name="Chen J."/>
            <person name="Wollam A."/>
            <person name="Pepin K.H."/>
            <person name="Johnson M."/>
            <person name="Bhonagiri V."/>
            <person name="Zhang X."/>
            <person name="Suruliraj S."/>
            <person name="Warren W."/>
            <person name="Chinwalla A."/>
            <person name="Mardis E.R."/>
            <person name="Wilson R.K."/>
        </authorList>
    </citation>
    <scope>NUCLEOTIDE SEQUENCE [LARGE SCALE GENOMIC DNA]</scope>
    <source>
        <strain evidence="7 8">YIT 11816</strain>
    </source>
</reference>
<dbReference type="PANTHER" id="PTHR42781">
    <property type="entry name" value="SPERMIDINE/PUTRESCINE IMPORT ATP-BINDING PROTEIN POTA"/>
    <property type="match status" value="1"/>
</dbReference>
<dbReference type="Gene3D" id="3.40.50.300">
    <property type="entry name" value="P-loop containing nucleotide triphosphate hydrolases"/>
    <property type="match status" value="1"/>
</dbReference>
<name>H3KBX7_9BURK</name>
<dbReference type="InterPro" id="IPR017871">
    <property type="entry name" value="ABC_transporter-like_CS"/>
</dbReference>
<keyword evidence="4 7" id="KW-0067">ATP-binding</keyword>
<dbReference type="Pfam" id="PF00005">
    <property type="entry name" value="ABC_tran"/>
    <property type="match status" value="1"/>
</dbReference>
<organism evidence="7 8">
    <name type="scientific">Sutterella parvirubra YIT 11816</name>
    <dbReference type="NCBI Taxonomy" id="762967"/>
    <lineage>
        <taxon>Bacteria</taxon>
        <taxon>Pseudomonadati</taxon>
        <taxon>Pseudomonadota</taxon>
        <taxon>Betaproteobacteria</taxon>
        <taxon>Burkholderiales</taxon>
        <taxon>Sutterellaceae</taxon>
        <taxon>Sutterella</taxon>
    </lineage>
</organism>
<dbReference type="HOGENOM" id="CLU_000604_1_1_4"/>
<dbReference type="GO" id="GO:0015697">
    <property type="term" value="P:quaternary ammonium group transport"/>
    <property type="evidence" value="ECO:0007669"/>
    <property type="project" value="UniProtKB-ARBA"/>
</dbReference>
<feature type="domain" description="ABC transporter" evidence="6">
    <location>
        <begin position="7"/>
        <end position="238"/>
    </location>
</feature>
<dbReference type="Gene3D" id="2.40.50.100">
    <property type="match status" value="1"/>
</dbReference>
<keyword evidence="3" id="KW-0547">Nucleotide-binding</keyword>
<dbReference type="RefSeq" id="WP_008540616.1">
    <property type="nucleotide sequence ID" value="NZ_JH604860.1"/>
</dbReference>
<dbReference type="EMBL" id="AFBQ01000028">
    <property type="protein sequence ID" value="EHY32385.1"/>
    <property type="molecule type" value="Genomic_DNA"/>
</dbReference>
<evidence type="ECO:0000256" key="4">
    <source>
        <dbReference type="ARBA" id="ARBA00022840"/>
    </source>
</evidence>
<dbReference type="PROSITE" id="PS50893">
    <property type="entry name" value="ABC_TRANSPORTER_2"/>
    <property type="match status" value="1"/>
</dbReference>
<dbReference type="InterPro" id="IPR027417">
    <property type="entry name" value="P-loop_NTPase"/>
</dbReference>
<dbReference type="PANTHER" id="PTHR42781:SF4">
    <property type="entry name" value="SPERMIDINE_PUTRESCINE IMPORT ATP-BINDING PROTEIN POTA"/>
    <property type="match status" value="1"/>
</dbReference>
<dbReference type="PROSITE" id="PS00211">
    <property type="entry name" value="ABC_TRANSPORTER_1"/>
    <property type="match status" value="1"/>
</dbReference>
<keyword evidence="8" id="KW-1185">Reference proteome</keyword>
<keyword evidence="2" id="KW-0472">Membrane</keyword>
<dbReference type="GO" id="GO:0005524">
    <property type="term" value="F:ATP binding"/>
    <property type="evidence" value="ECO:0007669"/>
    <property type="project" value="UniProtKB-KW"/>
</dbReference>
<evidence type="ECO:0000256" key="5">
    <source>
        <dbReference type="SAM" id="MobiDB-lite"/>
    </source>
</evidence>
<keyword evidence="2" id="KW-1003">Cell membrane</keyword>
<proteinExistence type="predicted"/>
<evidence type="ECO:0000256" key="3">
    <source>
        <dbReference type="ARBA" id="ARBA00022741"/>
    </source>
</evidence>
<accession>H3KBX7</accession>
<dbReference type="InterPro" id="IPR003439">
    <property type="entry name" value="ABC_transporter-like_ATP-bd"/>
</dbReference>
<dbReference type="InterPro" id="IPR050093">
    <property type="entry name" value="ABC_SmlMolc_Importer"/>
</dbReference>
<dbReference type="AlphaFoldDB" id="H3KBX7"/>
<dbReference type="SMART" id="SM00382">
    <property type="entry name" value="AAA"/>
    <property type="match status" value="1"/>
</dbReference>
<evidence type="ECO:0000313" key="7">
    <source>
        <dbReference type="EMBL" id="EHY32385.1"/>
    </source>
</evidence>
<protein>
    <submittedName>
        <fullName evidence="7">ABC transporter, ATP-binding protein</fullName>
    </submittedName>
</protein>
<evidence type="ECO:0000313" key="8">
    <source>
        <dbReference type="Proteomes" id="UP000004956"/>
    </source>
</evidence>
<dbReference type="GO" id="GO:0022857">
    <property type="term" value="F:transmembrane transporter activity"/>
    <property type="evidence" value="ECO:0007669"/>
    <property type="project" value="InterPro"/>
</dbReference>
<dbReference type="InterPro" id="IPR008995">
    <property type="entry name" value="Mo/tungstate-bd_C_term_dom"/>
</dbReference>
<dbReference type="GO" id="GO:0016887">
    <property type="term" value="F:ATP hydrolysis activity"/>
    <property type="evidence" value="ECO:0007669"/>
    <property type="project" value="InterPro"/>
</dbReference>
<dbReference type="PATRIC" id="fig|762967.3.peg.190"/>
<gene>
    <name evidence="7" type="ORF">HMPREF9440_00224</name>
</gene>
<dbReference type="InterPro" id="IPR013611">
    <property type="entry name" value="Transp-assoc_OB_typ2"/>
</dbReference>
<comment type="caution">
    <text evidence="7">The sequence shown here is derived from an EMBL/GenBank/DDBJ whole genome shotgun (WGS) entry which is preliminary data.</text>
</comment>
<dbReference type="SUPFAM" id="SSF50331">
    <property type="entry name" value="MOP-like"/>
    <property type="match status" value="1"/>
</dbReference>
<evidence type="ECO:0000256" key="2">
    <source>
        <dbReference type="ARBA" id="ARBA00022475"/>
    </source>
</evidence>
<dbReference type="SUPFAM" id="SSF52540">
    <property type="entry name" value="P-loop containing nucleoside triphosphate hydrolases"/>
    <property type="match status" value="1"/>
</dbReference>
<dbReference type="FunFam" id="3.40.50.300:FF:000425">
    <property type="entry name" value="Probable ABC transporter, ATP-binding subunit"/>
    <property type="match status" value="1"/>
</dbReference>
<feature type="region of interest" description="Disordered" evidence="5">
    <location>
        <begin position="270"/>
        <end position="289"/>
    </location>
</feature>
<sequence length="369" mass="39723">MTESVAIELRNISKHYGDTLVLQPFTLTLEGGCRTVLLGPSGCGKTTLLRIIAGLETPDDGGRLIIGGEDMTDVPAEKRRIGFMFQAYALFPHMTVAENVGYGLRVRGTPKEEINRVVDKMLALVNLEKYKDRNVLALSGGQRQRVALARALAIKPKILLLDEPLSALDAQIRHKVREELAVILKELGITAVIVTHDQDEAMVLGDQIVVMEGGRIHQAASPTEVWQSPATGFVAGFVGGSNKIRARVAEGALNWLGTTTPVSSLTSINRERAEAAQTRRSGQGEEHNAELYFRPDDARLSSAADAAGPEVTVKDVHFMGNFVRVTAVTATGGLVKVNLPEADASVVSGAKMKLIVEPGDMLVFARPEA</sequence>
<dbReference type="Pfam" id="PF08402">
    <property type="entry name" value="TOBE_2"/>
    <property type="match status" value="1"/>
</dbReference>
<dbReference type="OrthoDB" id="5298774at2"/>
<dbReference type="GO" id="GO:0043190">
    <property type="term" value="C:ATP-binding cassette (ABC) transporter complex"/>
    <property type="evidence" value="ECO:0007669"/>
    <property type="project" value="InterPro"/>
</dbReference>
<keyword evidence="1" id="KW-0813">Transport</keyword>
<dbReference type="Proteomes" id="UP000004956">
    <property type="component" value="Unassembled WGS sequence"/>
</dbReference>
<dbReference type="InterPro" id="IPR003593">
    <property type="entry name" value="AAA+_ATPase"/>
</dbReference>